<dbReference type="InterPro" id="IPR032692">
    <property type="entry name" value="YccS_N"/>
</dbReference>
<keyword evidence="5 7" id="KW-0472">Membrane</keyword>
<keyword evidence="3 7" id="KW-0812">Transmembrane</keyword>
<feature type="transmembrane region" description="Helical" evidence="7">
    <location>
        <begin position="111"/>
        <end position="129"/>
    </location>
</feature>
<feature type="domain" description="Integral membrane protein YccS N-terminal" evidence="8">
    <location>
        <begin position="67"/>
        <end position="324"/>
    </location>
</feature>
<accession>A0A0B7I300</accession>
<dbReference type="PANTHER" id="PTHR30509">
    <property type="entry name" value="P-HYDROXYBENZOIC ACID EFFLUX PUMP SUBUNIT-RELATED"/>
    <property type="match status" value="1"/>
</dbReference>
<evidence type="ECO:0000256" key="5">
    <source>
        <dbReference type="ARBA" id="ARBA00023136"/>
    </source>
</evidence>
<dbReference type="GO" id="GO:0005886">
    <property type="term" value="C:plasma membrane"/>
    <property type="evidence" value="ECO:0007669"/>
    <property type="project" value="UniProtKB-SubCell"/>
</dbReference>
<reference evidence="10 11" key="1">
    <citation type="submission" date="2015-01" db="EMBL/GenBank/DDBJ databases">
        <authorList>
            <person name="Xiang T."/>
            <person name="Song Y."/>
            <person name="Huang L."/>
            <person name="Wang B."/>
            <person name="Wu P."/>
        </authorList>
    </citation>
    <scope>NUCLEOTIDE SEQUENCE [LARGE SCALE GENOMIC DNA]</scope>
    <source>
        <strain evidence="10 11">CcD38</strain>
    </source>
</reference>
<dbReference type="Pfam" id="PF13515">
    <property type="entry name" value="FUSC_2"/>
    <property type="match status" value="1"/>
</dbReference>
<proteinExistence type="inferred from homology"/>
<feature type="transmembrane region" description="Helical" evidence="7">
    <location>
        <begin position="63"/>
        <end position="81"/>
    </location>
</feature>
<feature type="transmembrane region" description="Helical" evidence="7">
    <location>
        <begin position="87"/>
        <end position="104"/>
    </location>
</feature>
<feature type="transmembrane region" description="Helical" evidence="7">
    <location>
        <begin position="135"/>
        <end position="159"/>
    </location>
</feature>
<keyword evidence="2" id="KW-1003">Cell membrane</keyword>
<dbReference type="Pfam" id="PF12805">
    <property type="entry name" value="FUSC-like"/>
    <property type="match status" value="1"/>
</dbReference>
<sequence>MYLGIISFFKSFSFFKGILKTIAVMVPIGIGWYFNALEVGLPIGLTIIAISPSDIPGNRKHHIGGLLVATLLAMMSCLFVNLAFPYFYILLITIFLLTFFNAYISLYGHRASMVAFSGLFSIASTLSHIEQGEGIFLHLLYIFIGGVWYILLVMFYLWIKPRQYSEQLLGKCFSLTADFFSVRARLLLSEDRDEGFKKMIDLQTLLNENYEKLRDVILNSRSKSGKTDYLQRQFLMFIELVDIFELALANPVQYEKIDKEFAENKDILRFYSDFLEELSRQLQQMSVYIGSRKSVQLDNSLQEKLLLIQQKNNKFKTQNNRDSDKEKVLTIRNFYIYIENQYNSIENIRVIFENYYQSNIGKRDEESYRKFVSSQSYSWKRLKDHISLQSSFFRHSIRISITTLIAFLIGDYFSISNAYWIVLTLFIIMRPGFGLTKERSLNRIYGTILGGVVAFAVIYLFPNPTLHLYVGVLCMPIAFGLMQENYMYASIFITISAIFMFALASPDVYAVIHDRVLDTAIGVGLAFVANYLILPTWEYRTYGEAIQKSIRANIGYLKQVKSVFNTDQVITNAYKISRKEAFLALSNLNATFQRMMQEPKSKRNKTALTYGIIVIQQSFLSSVASLGVRLKAHKTTFPKEVFNQAIDDLITSLEMNLALLTNEFTVNVQNYEIFVENFHKSVQNIIEKQELSKQSPISKRETQLYLEQFKYLFGLAKNLEQELKKL</sequence>
<evidence type="ECO:0000259" key="9">
    <source>
        <dbReference type="Pfam" id="PF13515"/>
    </source>
</evidence>
<evidence type="ECO:0000256" key="2">
    <source>
        <dbReference type="ARBA" id="ARBA00022475"/>
    </source>
</evidence>
<evidence type="ECO:0000313" key="11">
    <source>
        <dbReference type="Proteomes" id="UP000045051"/>
    </source>
</evidence>
<evidence type="ECO:0000256" key="4">
    <source>
        <dbReference type="ARBA" id="ARBA00022989"/>
    </source>
</evidence>
<evidence type="ECO:0000256" key="3">
    <source>
        <dbReference type="ARBA" id="ARBA00022692"/>
    </source>
</evidence>
<comment type="subcellular location">
    <subcellularLocation>
        <location evidence="1">Cell membrane</location>
        <topology evidence="1">Multi-pass membrane protein</topology>
    </subcellularLocation>
</comment>
<gene>
    <name evidence="10" type="ORF">CCAND38_160005</name>
</gene>
<feature type="transmembrane region" description="Helical" evidence="7">
    <location>
        <begin position="607"/>
        <end position="628"/>
    </location>
</feature>
<feature type="transmembrane region" description="Helical" evidence="7">
    <location>
        <begin position="516"/>
        <end position="534"/>
    </location>
</feature>
<name>A0A0B7I300_9FLAO</name>
<dbReference type="RefSeq" id="WP_042343511.1">
    <property type="nucleotide sequence ID" value="NZ_CDOI01000068.1"/>
</dbReference>
<protein>
    <submittedName>
        <fullName evidence="10">FUSC-like inner membrane protein YccS</fullName>
    </submittedName>
</protein>
<dbReference type="AlphaFoldDB" id="A0A0B7I300"/>
<dbReference type="EMBL" id="CDOI01000068">
    <property type="protein sequence ID" value="CEN44168.1"/>
    <property type="molecule type" value="Genomic_DNA"/>
</dbReference>
<evidence type="ECO:0000256" key="6">
    <source>
        <dbReference type="ARBA" id="ARBA00043993"/>
    </source>
</evidence>
<feature type="transmembrane region" description="Helical" evidence="7">
    <location>
        <begin position="486"/>
        <end position="504"/>
    </location>
</feature>
<evidence type="ECO:0000256" key="1">
    <source>
        <dbReference type="ARBA" id="ARBA00004651"/>
    </source>
</evidence>
<keyword evidence="11" id="KW-1185">Reference proteome</keyword>
<comment type="similarity">
    <text evidence="6">Belongs to the YccS/YhfK family.</text>
</comment>
<keyword evidence="4 7" id="KW-1133">Transmembrane helix</keyword>
<feature type="transmembrane region" description="Helical" evidence="7">
    <location>
        <begin position="443"/>
        <end position="461"/>
    </location>
</feature>
<dbReference type="Proteomes" id="UP000045051">
    <property type="component" value="Unassembled WGS sequence"/>
</dbReference>
<evidence type="ECO:0000256" key="7">
    <source>
        <dbReference type="SAM" id="Phobius"/>
    </source>
</evidence>
<feature type="domain" description="Integral membrane bound transporter" evidence="9">
    <location>
        <begin position="405"/>
        <end position="528"/>
    </location>
</feature>
<dbReference type="PANTHER" id="PTHR30509:SF8">
    <property type="entry name" value="INNER MEMBRANE PROTEIN YCCS"/>
    <property type="match status" value="1"/>
</dbReference>
<dbReference type="InterPro" id="IPR049453">
    <property type="entry name" value="Memb_transporter_dom"/>
</dbReference>
<evidence type="ECO:0000313" key="10">
    <source>
        <dbReference type="EMBL" id="CEN44168.1"/>
    </source>
</evidence>
<evidence type="ECO:0000259" key="8">
    <source>
        <dbReference type="Pfam" id="PF12805"/>
    </source>
</evidence>
<feature type="transmembrane region" description="Helical" evidence="7">
    <location>
        <begin position="396"/>
        <end position="413"/>
    </location>
</feature>
<organism evidence="10 11">
    <name type="scientific">Capnocytophaga canis</name>
    <dbReference type="NCBI Taxonomy" id="1848903"/>
    <lineage>
        <taxon>Bacteria</taxon>
        <taxon>Pseudomonadati</taxon>
        <taxon>Bacteroidota</taxon>
        <taxon>Flavobacteriia</taxon>
        <taxon>Flavobacteriales</taxon>
        <taxon>Flavobacteriaceae</taxon>
        <taxon>Capnocytophaga</taxon>
    </lineage>
</organism>